<dbReference type="Pfam" id="PF07593">
    <property type="entry name" value="UnbV_ASPIC"/>
    <property type="match status" value="1"/>
</dbReference>
<feature type="signal peptide" evidence="2">
    <location>
        <begin position="1"/>
        <end position="18"/>
    </location>
</feature>
<dbReference type="PANTHER" id="PTHR16026:SF0">
    <property type="entry name" value="CARTILAGE ACIDIC PROTEIN 1"/>
    <property type="match status" value="1"/>
</dbReference>
<name>A0A1I6EFS2_9RHOB</name>
<feature type="chain" id="PRO_5011751239" evidence="2">
    <location>
        <begin position="19"/>
        <end position="500"/>
    </location>
</feature>
<dbReference type="Proteomes" id="UP000199302">
    <property type="component" value="Unassembled WGS sequence"/>
</dbReference>
<feature type="domain" description="ASPIC/UnbV" evidence="3">
    <location>
        <begin position="431"/>
        <end position="496"/>
    </location>
</feature>
<dbReference type="InterPro" id="IPR027039">
    <property type="entry name" value="Crtac1"/>
</dbReference>
<evidence type="ECO:0000259" key="3">
    <source>
        <dbReference type="Pfam" id="PF07593"/>
    </source>
</evidence>
<dbReference type="EMBL" id="FOYI01000011">
    <property type="protein sequence ID" value="SFR16590.1"/>
    <property type="molecule type" value="Genomic_DNA"/>
</dbReference>
<dbReference type="AlphaFoldDB" id="A0A1I6EFS2"/>
<dbReference type="PANTHER" id="PTHR16026">
    <property type="entry name" value="CARTILAGE ACIDIC PROTEIN 1"/>
    <property type="match status" value="1"/>
</dbReference>
<dbReference type="Pfam" id="PF13517">
    <property type="entry name" value="FG-GAP_3"/>
    <property type="match status" value="2"/>
</dbReference>
<gene>
    <name evidence="4" type="ORF">SAMN04515673_11172</name>
</gene>
<dbReference type="RefSeq" id="WP_092081873.1">
    <property type="nucleotide sequence ID" value="NZ_FOYI01000011.1"/>
</dbReference>
<sequence length="500" mass="53457">MRALALVLALLAPGPGAAEVRFEPVPEALPGGHLYSGGWSHFVGGGVAVFDCNGDNRPELFMAGGASPAALFLNRSEAGKLRFARAELPRITGVTGAYPLDIDSDGAADLVVLRDGENILLRGEGDCAFSRANEAWGFDGRAAWSTAFSATWEAGQSWPTLAIGNYVDRADPEGPFGTCDTNMLYRPSGEGYGAPRALEPSYCPLSMLFSDRGRDRPADLRISNDRHYYLRGGYEQLLRLSDLAWLGEAEGWPRVSIWGMGIASRDLTGDGLPEVMSTSMGDQLLQIARPDGGYDAAPYDLGTYAQRPFIGDDGRPATGWHAEFGDVNNDGRDDLFIAKGNVDQMPSNAMEDPNNLLLQGADGRFTEAAHLAGVASVARGRGAALADLDGDGRLDLVVVNRRAEAEVYRNLSDGGAWLAVSLRQAGANRDAIGARIELEAAGQRRTREVTSGGGHAGGALGPQHFGLGTAEEARLRVRWPDGVWSDWQESGVNRRVLLSR</sequence>
<organism evidence="4 5">
    <name type="scientific">Poseidonocella sedimentorum</name>
    <dbReference type="NCBI Taxonomy" id="871652"/>
    <lineage>
        <taxon>Bacteria</taxon>
        <taxon>Pseudomonadati</taxon>
        <taxon>Pseudomonadota</taxon>
        <taxon>Alphaproteobacteria</taxon>
        <taxon>Rhodobacterales</taxon>
        <taxon>Roseobacteraceae</taxon>
        <taxon>Poseidonocella</taxon>
    </lineage>
</organism>
<dbReference type="SUPFAM" id="SSF69318">
    <property type="entry name" value="Integrin alpha N-terminal domain"/>
    <property type="match status" value="1"/>
</dbReference>
<keyword evidence="5" id="KW-1185">Reference proteome</keyword>
<dbReference type="InterPro" id="IPR011519">
    <property type="entry name" value="UnbV_ASPIC"/>
</dbReference>
<evidence type="ECO:0000256" key="2">
    <source>
        <dbReference type="SAM" id="SignalP"/>
    </source>
</evidence>
<keyword evidence="1 2" id="KW-0732">Signal</keyword>
<protein>
    <submittedName>
        <fullName evidence="4">Repeat domain-containing protein</fullName>
    </submittedName>
</protein>
<dbReference type="STRING" id="871652.SAMN04515673_11172"/>
<dbReference type="OrthoDB" id="1488578at2"/>
<dbReference type="InterPro" id="IPR013517">
    <property type="entry name" value="FG-GAP"/>
</dbReference>
<evidence type="ECO:0000313" key="4">
    <source>
        <dbReference type="EMBL" id="SFR16590.1"/>
    </source>
</evidence>
<proteinExistence type="predicted"/>
<accession>A0A1I6EFS2</accession>
<dbReference type="InterPro" id="IPR028994">
    <property type="entry name" value="Integrin_alpha_N"/>
</dbReference>
<dbReference type="Gene3D" id="2.130.10.130">
    <property type="entry name" value="Integrin alpha, N-terminal"/>
    <property type="match status" value="1"/>
</dbReference>
<evidence type="ECO:0000313" key="5">
    <source>
        <dbReference type="Proteomes" id="UP000199302"/>
    </source>
</evidence>
<evidence type="ECO:0000256" key="1">
    <source>
        <dbReference type="ARBA" id="ARBA00022729"/>
    </source>
</evidence>
<reference evidence="4 5" key="1">
    <citation type="submission" date="2016-10" db="EMBL/GenBank/DDBJ databases">
        <authorList>
            <person name="de Groot N.N."/>
        </authorList>
    </citation>
    <scope>NUCLEOTIDE SEQUENCE [LARGE SCALE GENOMIC DNA]</scope>
    <source>
        <strain evidence="5">KMM 9023,NRIC 0796,JCM 17311,KCTC 23692</strain>
    </source>
</reference>